<evidence type="ECO:0000256" key="3">
    <source>
        <dbReference type="ARBA" id="ARBA00022963"/>
    </source>
</evidence>
<dbReference type="PANTHER" id="PTHR31828:SF20">
    <property type="entry name" value="PHOSPHOLIPASE A1"/>
    <property type="match status" value="1"/>
</dbReference>
<feature type="domain" description="Fungal lipase-type" evidence="6">
    <location>
        <begin position="125"/>
        <end position="283"/>
    </location>
</feature>
<organism evidence="7 8">
    <name type="scientific">Manihot esculenta</name>
    <name type="common">Cassava</name>
    <name type="synonym">Jatropha manihot</name>
    <dbReference type="NCBI Taxonomy" id="3983"/>
    <lineage>
        <taxon>Eukaryota</taxon>
        <taxon>Viridiplantae</taxon>
        <taxon>Streptophyta</taxon>
        <taxon>Embryophyta</taxon>
        <taxon>Tracheophyta</taxon>
        <taxon>Spermatophyta</taxon>
        <taxon>Magnoliopsida</taxon>
        <taxon>eudicotyledons</taxon>
        <taxon>Gunneridae</taxon>
        <taxon>Pentapetalae</taxon>
        <taxon>rosids</taxon>
        <taxon>fabids</taxon>
        <taxon>Malpighiales</taxon>
        <taxon>Euphorbiaceae</taxon>
        <taxon>Crotonoideae</taxon>
        <taxon>Manihoteae</taxon>
        <taxon>Manihot</taxon>
    </lineage>
</organism>
<dbReference type="InterPro" id="IPR033556">
    <property type="entry name" value="PLA"/>
</dbReference>
<keyword evidence="8" id="KW-1185">Reference proteome</keyword>
<evidence type="ECO:0000256" key="4">
    <source>
        <dbReference type="ARBA" id="ARBA00023098"/>
    </source>
</evidence>
<reference evidence="8" key="1">
    <citation type="journal article" date="2016" name="Nat. Biotechnol.">
        <title>Sequencing wild and cultivated cassava and related species reveals extensive interspecific hybridization and genetic diversity.</title>
        <authorList>
            <person name="Bredeson J.V."/>
            <person name="Lyons J.B."/>
            <person name="Prochnik S.E."/>
            <person name="Wu G.A."/>
            <person name="Ha C.M."/>
            <person name="Edsinger-Gonzales E."/>
            <person name="Grimwood J."/>
            <person name="Schmutz J."/>
            <person name="Rabbi I.Y."/>
            <person name="Egesi C."/>
            <person name="Nauluvula P."/>
            <person name="Lebot V."/>
            <person name="Ndunguru J."/>
            <person name="Mkamilo G."/>
            <person name="Bart R.S."/>
            <person name="Setter T.L."/>
            <person name="Gleadow R.M."/>
            <person name="Kulakow P."/>
            <person name="Ferguson M.E."/>
            <person name="Rounsley S."/>
            <person name="Rokhsar D.S."/>
        </authorList>
    </citation>
    <scope>NUCLEOTIDE SEQUENCE [LARGE SCALE GENOMIC DNA]</scope>
    <source>
        <strain evidence="8">cv. AM560-2</strain>
    </source>
</reference>
<dbReference type="PANTHER" id="PTHR31828">
    <property type="entry name" value="PHOSPHOLIPASE A1-IIGAMMA"/>
    <property type="match status" value="1"/>
</dbReference>
<evidence type="ECO:0000259" key="6">
    <source>
        <dbReference type="Pfam" id="PF01764"/>
    </source>
</evidence>
<keyword evidence="4 5" id="KW-0443">Lipid metabolism</keyword>
<evidence type="ECO:0000256" key="1">
    <source>
        <dbReference type="ARBA" id="ARBA00010701"/>
    </source>
</evidence>
<accession>A0A2C9U8I7</accession>
<evidence type="ECO:0000256" key="5">
    <source>
        <dbReference type="RuleBase" id="RU367093"/>
    </source>
</evidence>
<dbReference type="Gramene" id="Manes.16G036900.1.v8.1">
    <property type="protein sequence ID" value="Manes.16G036900.1.v8.1.CDS"/>
    <property type="gene ID" value="Manes.16G036900.v8.1"/>
</dbReference>
<comment type="similarity">
    <text evidence="1 5">Belongs to the AB hydrolase superfamily. Lipase family.</text>
</comment>
<dbReference type="Gene3D" id="3.40.50.1820">
    <property type="entry name" value="alpha/beta hydrolase"/>
    <property type="match status" value="1"/>
</dbReference>
<dbReference type="GO" id="GO:0005737">
    <property type="term" value="C:cytoplasm"/>
    <property type="evidence" value="ECO:0007669"/>
    <property type="project" value="UniProtKB-ARBA"/>
</dbReference>
<dbReference type="FunFam" id="3.40.50.1820:FF:000065">
    <property type="entry name" value="Phospholipase A1-II 3"/>
    <property type="match status" value="1"/>
</dbReference>
<proteinExistence type="inferred from homology"/>
<dbReference type="CDD" id="cd00519">
    <property type="entry name" value="Lipase_3"/>
    <property type="match status" value="1"/>
</dbReference>
<dbReference type="GO" id="GO:0008970">
    <property type="term" value="F:phospholipase A1 activity"/>
    <property type="evidence" value="ECO:0007669"/>
    <property type="project" value="UniProtKB-UniRule"/>
</dbReference>
<dbReference type="InterPro" id="IPR029058">
    <property type="entry name" value="AB_hydrolase_fold"/>
</dbReference>
<keyword evidence="3 5" id="KW-0442">Lipid degradation</keyword>
<dbReference type="GO" id="GO:0016042">
    <property type="term" value="P:lipid catabolic process"/>
    <property type="evidence" value="ECO:0007669"/>
    <property type="project" value="UniProtKB-UniRule"/>
</dbReference>
<dbReference type="OrthoDB" id="438440at2759"/>
<comment type="caution">
    <text evidence="7">The sequence shown here is derived from an EMBL/GenBank/DDBJ whole genome shotgun (WGS) entry which is preliminary data.</text>
</comment>
<dbReference type="EC" id="3.1.1.-" evidence="5"/>
<dbReference type="Pfam" id="PF01764">
    <property type="entry name" value="Lipase_3"/>
    <property type="match status" value="1"/>
</dbReference>
<dbReference type="AlphaFoldDB" id="A0A2C9U8I7"/>
<gene>
    <name evidence="7" type="ORF">MANES_16G036900v8</name>
</gene>
<protein>
    <recommendedName>
        <fullName evidence="5">Phospholipase A1</fullName>
        <ecNumber evidence="5">3.1.1.-</ecNumber>
    </recommendedName>
</protein>
<dbReference type="OMA" id="WFCPGES"/>
<dbReference type="SUPFAM" id="SSF53474">
    <property type="entry name" value="alpha/beta-Hydrolases"/>
    <property type="match status" value="1"/>
</dbReference>
<dbReference type="EMBL" id="CM004402">
    <property type="protein sequence ID" value="OAY26300.1"/>
    <property type="molecule type" value="Genomic_DNA"/>
</dbReference>
<keyword evidence="2 5" id="KW-0378">Hydrolase</keyword>
<comment type="function">
    <text evidence="5">Acylhydrolase that catalyzes the hydrolysis of phospholipids at the sn-1 position.</text>
</comment>
<dbReference type="Proteomes" id="UP000091857">
    <property type="component" value="Chromosome 16"/>
</dbReference>
<evidence type="ECO:0000256" key="2">
    <source>
        <dbReference type="ARBA" id="ARBA00022801"/>
    </source>
</evidence>
<evidence type="ECO:0000313" key="7">
    <source>
        <dbReference type="EMBL" id="OAY26300.1"/>
    </source>
</evidence>
<name>A0A2C9U8I7_MANES</name>
<sequence>MGSKAKNWKDLSGQRNWEGLLDPLHNDLRRYIIHYGERAEAVADAFNGLAISKGYGKSRYPMEGFFSYVGLENGNPYKYKVTSFIYAKSEIKILNWVHGESSWIAYVAVATDEGKAELGRRDILISWRGTKTDLEKLEDLDLLPVSASDILGKANDPKVHKGFLSVYSANDSNSIYNKSSAREQVIKEVKKLVEKYKNEEVSITVTGHCVGAAVATLNAVDIAANGHNKPTGQPDKAFPVTAIVFASPRTGDKGFRQVFEGLKDDLHVLRISNSHDPVPKLPVGFGYVHVGEELEIDSTKSPYLKDGNKCKLVHELEVYLHGVAGTQGSEKEFEFAIDRDISLVNKTTDGLKDEFQVPDHWWIEKNKSMIQEDDGSWKLDDYVSDPPSP</sequence>
<dbReference type="InterPro" id="IPR002921">
    <property type="entry name" value="Fungal_lipase-type"/>
</dbReference>
<evidence type="ECO:0000313" key="8">
    <source>
        <dbReference type="Proteomes" id="UP000091857"/>
    </source>
</evidence>